<sequence>MSSEDSSTPRLNPWTHDEFTDLVTAWELAFSRPRDNNVENLHDAVFKHFVALRGGSTRRNKAALSSKRSALKLSYISIRDFNLEQSRRKEPPFFDLPASKRTEVLSHWKKSNSSIVDMSFLMFQAVARIFMTKKKQLPATRATSNPWSAEEMMQLVKAWGIAARIVCESKSGEPMSIVHEMYRQFEILQGGNNVRNLSGLATRRRVLKQSYSRIMAFDKIQEMNGDTKFTDLPVMARQNLLRSWKNANLLDLSADMYAELHNVISLDTRAVALEDMRRAKASYKAPNSASGRPGRGPGRPKKQKGNKLTQESKDDDEETGSTFSSQPTSVVGDSDEEKFALPTMVIQSQLAINREETGEPITKGMNVAENTSIAVRPDDIRPRQPSQLVSSDLKAPLAAKPSVAIAPAFNSPTQDRVAQEILTPQSTANPPSITPAQPKRDQIEPQKIASDTSVAPVDKAPGSERKRKRKVQSDGTNGNLWENAELQILINAWEKAAIIVINSDPAERLSLNREMYREFVEMQGGYSARNSTALAARRSSLKFSYAHIHSFNESQKTKGDPSYHEIPEGTRMTLLRSWKNRNSVDLTKEMYDGLGRILAMDEKLAEFRSLRPPPLPKPKKKVKAPQDAKDSKSGSDPTHVSKTAKWPTEESSDLIKACADVMNVPSDKDQSAAERESLIYDAFVARRQNAGDTDTPIRRDLRSMAQQWRYILASYSYIKACNDNRSESDSPSWFEMSPMQKRAYQQCTNVPLKFVDLDADMFALVTKTSFVGVATPAPIPTLPSPVAKPPTDGITLRPRSTRKKTEAFWSSDSESSVSSMPVTSTKHATKKDPTIAAAKKGNNWPAEEIRNLIQAWEEASVLTRSNKLTSALNETYSLFTKLEGSSNRNRTLNSVRNKMIALKSSFTGISTYISERGDSSAWFDMTAEQRLVEIRTWKNKTIMDLSKETFDTLARILHKKTSGVVEKLEKRKPGRPPKSSPTHSDSKDSKDQPEKSHVGQKPDKYIAAHWTKEEIMMLAEACGELLEGRRSRRYVFEEEKDRFFCSYEQLGGNNSLAAAVGLARFILDSYEFIYFYNEMAKEKNCLSWFELDLTDRDSITKRVSKAYRSFNGLNTVDEQIFYIIDEMDAKLRNKLGETKKKTYKPPNDAASSRYVDIEAVVNRCVFKKSKHSSSRKVIAHEFPTQLEEGSSDDDADLSSPESSSEGESDSDSSAPARTRSRPITEPQYSPTRSPGSNIVRRGSDTIHPLASTTSRKRARYHDADVDGSSTLFITEIIQKQNRKLEKAVKRFRKDSADARKEHHDFLLRKIQDNFPIDSGNGSFLERVAERQGQTLVEIFQRLQQQRDSEKAKDEALMRELFGRSEQT</sequence>
<keyword evidence="4" id="KW-1185">Reference proteome</keyword>
<evidence type="ECO:0000256" key="1">
    <source>
        <dbReference type="SAM" id="Coils"/>
    </source>
</evidence>
<name>A0A2P4XSU3_9STRA</name>
<feature type="region of interest" description="Disordered" evidence="2">
    <location>
        <begin position="1177"/>
        <end position="1259"/>
    </location>
</feature>
<dbReference type="EMBL" id="NCKW01008122">
    <property type="protein sequence ID" value="POM68621.1"/>
    <property type="molecule type" value="Genomic_DNA"/>
</dbReference>
<evidence type="ECO:0000256" key="2">
    <source>
        <dbReference type="SAM" id="MobiDB-lite"/>
    </source>
</evidence>
<dbReference type="OrthoDB" id="100828at2759"/>
<feature type="compositionally biased region" description="Basic and acidic residues" evidence="2">
    <location>
        <begin position="984"/>
        <end position="1003"/>
    </location>
</feature>
<feature type="region of interest" description="Disordered" evidence="2">
    <location>
        <begin position="608"/>
        <end position="648"/>
    </location>
</feature>
<feature type="coiled-coil region" evidence="1">
    <location>
        <begin position="1274"/>
        <end position="1301"/>
    </location>
</feature>
<feature type="region of interest" description="Disordered" evidence="2">
    <location>
        <begin position="422"/>
        <end position="478"/>
    </location>
</feature>
<feature type="compositionally biased region" description="Polar residues" evidence="2">
    <location>
        <begin position="422"/>
        <end position="435"/>
    </location>
</feature>
<evidence type="ECO:0000313" key="3">
    <source>
        <dbReference type="EMBL" id="POM68621.1"/>
    </source>
</evidence>
<feature type="region of interest" description="Disordered" evidence="2">
    <location>
        <begin position="782"/>
        <end position="830"/>
    </location>
</feature>
<gene>
    <name evidence="3" type="ORF">PHPALM_15202</name>
</gene>
<dbReference type="Proteomes" id="UP000237271">
    <property type="component" value="Unassembled WGS sequence"/>
</dbReference>
<accession>A0A2P4XSU3</accession>
<feature type="compositionally biased region" description="Polar residues" evidence="2">
    <location>
        <begin position="1226"/>
        <end position="1236"/>
    </location>
</feature>
<reference evidence="3 4" key="1">
    <citation type="journal article" date="2017" name="Genome Biol. Evol.">
        <title>Phytophthora megakarya and P. palmivora, closely related causal agents of cacao black pod rot, underwent increases in genome sizes and gene numbers by different mechanisms.</title>
        <authorList>
            <person name="Ali S.S."/>
            <person name="Shao J."/>
            <person name="Lary D.J."/>
            <person name="Kronmiller B."/>
            <person name="Shen D."/>
            <person name="Strem M.D."/>
            <person name="Amoako-Attah I."/>
            <person name="Akrofi A.Y."/>
            <person name="Begoude B.A."/>
            <person name="Ten Hoopen G.M."/>
            <person name="Coulibaly K."/>
            <person name="Kebe B.I."/>
            <person name="Melnick R.L."/>
            <person name="Guiltinan M.J."/>
            <person name="Tyler B.M."/>
            <person name="Meinhardt L.W."/>
            <person name="Bailey B.A."/>
        </authorList>
    </citation>
    <scope>NUCLEOTIDE SEQUENCE [LARGE SCALE GENOMIC DNA]</scope>
    <source>
        <strain evidence="4">sbr112.9</strain>
    </source>
</reference>
<feature type="compositionally biased region" description="Polar residues" evidence="2">
    <location>
        <begin position="320"/>
        <end position="331"/>
    </location>
</feature>
<feature type="compositionally biased region" description="Low complexity" evidence="2">
    <location>
        <begin position="810"/>
        <end position="819"/>
    </location>
</feature>
<comment type="caution">
    <text evidence="3">The sequence shown here is derived from an EMBL/GenBank/DDBJ whole genome shotgun (WGS) entry which is preliminary data.</text>
</comment>
<proteinExistence type="predicted"/>
<feature type="compositionally biased region" description="Basic and acidic residues" evidence="2">
    <location>
        <begin position="624"/>
        <end position="633"/>
    </location>
</feature>
<feature type="region of interest" description="Disordered" evidence="2">
    <location>
        <begin position="280"/>
        <end position="335"/>
    </location>
</feature>
<keyword evidence="1" id="KW-0175">Coiled coil</keyword>
<protein>
    <submittedName>
        <fullName evidence="3">Uncharacterized protein</fullName>
    </submittedName>
</protein>
<evidence type="ECO:0000313" key="4">
    <source>
        <dbReference type="Proteomes" id="UP000237271"/>
    </source>
</evidence>
<organism evidence="3 4">
    <name type="scientific">Phytophthora palmivora</name>
    <dbReference type="NCBI Taxonomy" id="4796"/>
    <lineage>
        <taxon>Eukaryota</taxon>
        <taxon>Sar</taxon>
        <taxon>Stramenopiles</taxon>
        <taxon>Oomycota</taxon>
        <taxon>Peronosporomycetes</taxon>
        <taxon>Peronosporales</taxon>
        <taxon>Peronosporaceae</taxon>
        <taxon>Phytophthora</taxon>
    </lineage>
</organism>
<feature type="region of interest" description="Disordered" evidence="2">
    <location>
        <begin position="964"/>
        <end position="1003"/>
    </location>
</feature>